<sequence length="193" mass="21594">MSVRQERYAKNVPEPPNIVDEGTSGDLVAREGQDAILSCKAEGRPPPRILWRREDGVNIQLRNDAGELRKVNKQALGPYQLRPILGIVSVVHGGLYTSDSPRTRNGKAEVFNKRPRRRDLRVRRSACDRIAYRKADFPMRGRSFSRVQGTGEEVPFSIRMRPPAPCPPAPDYAAAVAERSRDPPVLSVGRQKS</sequence>
<feature type="domain" description="Ig-like" evidence="2">
    <location>
        <begin position="16"/>
        <end position="54"/>
    </location>
</feature>
<feature type="region of interest" description="Disordered" evidence="1">
    <location>
        <begin position="1"/>
        <end position="25"/>
    </location>
</feature>
<reference evidence="3 4" key="1">
    <citation type="journal article" date="2019" name="Commun. Biol.">
        <title>The bagworm genome reveals a unique fibroin gene that provides high tensile strength.</title>
        <authorList>
            <person name="Kono N."/>
            <person name="Nakamura H."/>
            <person name="Ohtoshi R."/>
            <person name="Tomita M."/>
            <person name="Numata K."/>
            <person name="Arakawa K."/>
        </authorList>
    </citation>
    <scope>NUCLEOTIDE SEQUENCE [LARGE SCALE GENOMIC DNA]</scope>
</reference>
<keyword evidence="4" id="KW-1185">Reference proteome</keyword>
<dbReference type="InterPro" id="IPR036179">
    <property type="entry name" value="Ig-like_dom_sf"/>
</dbReference>
<name>A0A4C1WMV8_EUMVA</name>
<evidence type="ECO:0000259" key="2">
    <source>
        <dbReference type="PROSITE" id="PS50835"/>
    </source>
</evidence>
<gene>
    <name evidence="3" type="ORF">EVAR_37293_1</name>
</gene>
<dbReference type="SUPFAM" id="SSF48726">
    <property type="entry name" value="Immunoglobulin"/>
    <property type="match status" value="1"/>
</dbReference>
<dbReference type="EMBL" id="BGZK01000581">
    <property type="protein sequence ID" value="GBP51457.1"/>
    <property type="molecule type" value="Genomic_DNA"/>
</dbReference>
<accession>A0A4C1WMV8</accession>
<dbReference type="STRING" id="151549.A0A4C1WMV8"/>
<dbReference type="Gene3D" id="2.60.40.10">
    <property type="entry name" value="Immunoglobulins"/>
    <property type="match status" value="1"/>
</dbReference>
<organism evidence="3 4">
    <name type="scientific">Eumeta variegata</name>
    <name type="common">Bagworm moth</name>
    <name type="synonym">Eumeta japonica</name>
    <dbReference type="NCBI Taxonomy" id="151549"/>
    <lineage>
        <taxon>Eukaryota</taxon>
        <taxon>Metazoa</taxon>
        <taxon>Ecdysozoa</taxon>
        <taxon>Arthropoda</taxon>
        <taxon>Hexapoda</taxon>
        <taxon>Insecta</taxon>
        <taxon>Pterygota</taxon>
        <taxon>Neoptera</taxon>
        <taxon>Endopterygota</taxon>
        <taxon>Lepidoptera</taxon>
        <taxon>Glossata</taxon>
        <taxon>Ditrysia</taxon>
        <taxon>Tineoidea</taxon>
        <taxon>Psychidae</taxon>
        <taxon>Oiketicinae</taxon>
        <taxon>Eumeta</taxon>
    </lineage>
</organism>
<dbReference type="Pfam" id="PF13927">
    <property type="entry name" value="Ig_3"/>
    <property type="match status" value="1"/>
</dbReference>
<dbReference type="OrthoDB" id="10012075at2759"/>
<proteinExistence type="predicted"/>
<dbReference type="Proteomes" id="UP000299102">
    <property type="component" value="Unassembled WGS sequence"/>
</dbReference>
<comment type="caution">
    <text evidence="3">The sequence shown here is derived from an EMBL/GenBank/DDBJ whole genome shotgun (WGS) entry which is preliminary data.</text>
</comment>
<dbReference type="AlphaFoldDB" id="A0A4C1WMV8"/>
<dbReference type="PROSITE" id="PS50835">
    <property type="entry name" value="IG_LIKE"/>
    <property type="match status" value="1"/>
</dbReference>
<dbReference type="InterPro" id="IPR007110">
    <property type="entry name" value="Ig-like_dom"/>
</dbReference>
<dbReference type="InterPro" id="IPR013783">
    <property type="entry name" value="Ig-like_fold"/>
</dbReference>
<protein>
    <recommendedName>
        <fullName evidence="2">Ig-like domain-containing protein</fullName>
    </recommendedName>
</protein>
<feature type="region of interest" description="Disordered" evidence="1">
    <location>
        <begin position="152"/>
        <end position="193"/>
    </location>
</feature>
<evidence type="ECO:0000313" key="4">
    <source>
        <dbReference type="Proteomes" id="UP000299102"/>
    </source>
</evidence>
<evidence type="ECO:0000313" key="3">
    <source>
        <dbReference type="EMBL" id="GBP51457.1"/>
    </source>
</evidence>
<evidence type="ECO:0000256" key="1">
    <source>
        <dbReference type="SAM" id="MobiDB-lite"/>
    </source>
</evidence>